<dbReference type="AlphaFoldDB" id="W0RA81"/>
<keyword evidence="2" id="KW-1185">Reference proteome</keyword>
<accession>W0RA81</accession>
<dbReference type="InParanoid" id="W0RA81"/>
<gene>
    <name evidence="1" type="ORF">J421_0492</name>
</gene>
<sequence>MTRVVLDAAAYRALTKSLDAAAARDAARALVEGDGRRGLRGAASPFALWSLLADVAASVAPPARGERAPSEQARERAHERAGRARVALAACAIHAAKDRGAPGTHPFLLLDDPESRLCAALGLQAPPGLAAWNEYLASLAAELAEEPTQERAQRLAAPLAHVGERARSIAEDYADEMQDAVLGAYDAASDRWDWTDAMTDDARQQALAGPLAPEPYERAPEGAIGEPLLLDVLRRDPLLRAVAVRRAARAHRLVAGAATGATDAATMLRAGETVDAEAEPTLDEAACVAEVFPAGLTLAREVLRRVIAGDLEMAGRAARRWLWDLHVALGLRDERGVTGAPPLIDAVAGVPGMESIDAYRHAAGA</sequence>
<name>W0RA81_9BACT</name>
<dbReference type="KEGG" id="gba:J421_0492"/>
<reference evidence="1 2" key="1">
    <citation type="journal article" date="2014" name="Genome Announc.">
        <title>Genome Sequence and Methylome of Soil Bacterium Gemmatirosa kalamazoonensis KBS708T, a Member of the Rarely Cultivated Gemmatimonadetes Phylum.</title>
        <authorList>
            <person name="Debruyn J.M."/>
            <person name="Radosevich M."/>
            <person name="Wommack K.E."/>
            <person name="Polson S.W."/>
            <person name="Hauser L.J."/>
            <person name="Fawaz M.N."/>
            <person name="Korlach J."/>
            <person name="Tsai Y.C."/>
        </authorList>
    </citation>
    <scope>NUCLEOTIDE SEQUENCE [LARGE SCALE GENOMIC DNA]</scope>
    <source>
        <strain evidence="1 2">KBS708</strain>
    </source>
</reference>
<dbReference type="EMBL" id="CP007128">
    <property type="protein sequence ID" value="AHG88029.1"/>
    <property type="molecule type" value="Genomic_DNA"/>
</dbReference>
<organism evidence="1 2">
    <name type="scientific">Gemmatirosa kalamazoonensis</name>
    <dbReference type="NCBI Taxonomy" id="861299"/>
    <lineage>
        <taxon>Bacteria</taxon>
        <taxon>Pseudomonadati</taxon>
        <taxon>Gemmatimonadota</taxon>
        <taxon>Gemmatimonadia</taxon>
        <taxon>Gemmatimonadales</taxon>
        <taxon>Gemmatimonadaceae</taxon>
        <taxon>Gemmatirosa</taxon>
    </lineage>
</organism>
<proteinExistence type="predicted"/>
<dbReference type="HOGENOM" id="CLU_758111_0_0_0"/>
<dbReference type="RefSeq" id="WP_148306117.1">
    <property type="nucleotide sequence ID" value="NZ_CP007128.1"/>
</dbReference>
<protein>
    <submittedName>
        <fullName evidence="1">Uncharacterized protein</fullName>
    </submittedName>
</protein>
<dbReference type="STRING" id="861299.J421_0492"/>
<evidence type="ECO:0000313" key="2">
    <source>
        <dbReference type="Proteomes" id="UP000019151"/>
    </source>
</evidence>
<dbReference type="Proteomes" id="UP000019151">
    <property type="component" value="Chromosome"/>
</dbReference>
<evidence type="ECO:0000313" key="1">
    <source>
        <dbReference type="EMBL" id="AHG88029.1"/>
    </source>
</evidence>